<dbReference type="Gramene" id="rna-gnl|WGS:JABURB|Cocit.L0938.1">
    <property type="protein sequence ID" value="cds-KAF7852392.1"/>
    <property type="gene ID" value="gene-BT93_L0938"/>
</dbReference>
<dbReference type="Proteomes" id="UP000806378">
    <property type="component" value="Unassembled WGS sequence"/>
</dbReference>
<name>A0A8T0D0E5_CORYI</name>
<keyword evidence="2" id="KW-1185">Reference proteome</keyword>
<dbReference type="EMBL" id="MU089516">
    <property type="protein sequence ID" value="KAF7852392.1"/>
    <property type="molecule type" value="Genomic_DNA"/>
</dbReference>
<evidence type="ECO:0000313" key="1">
    <source>
        <dbReference type="EMBL" id="KAF7852392.1"/>
    </source>
</evidence>
<gene>
    <name evidence="1" type="ORF">BT93_L0938</name>
</gene>
<comment type="caution">
    <text evidence="1">The sequence shown here is derived from an EMBL/GenBank/DDBJ whole genome shotgun (WGS) entry which is preliminary data.</text>
</comment>
<reference evidence="1" key="1">
    <citation type="submission" date="2020-05" db="EMBL/GenBank/DDBJ databases">
        <title>WGS assembly of Corymbia citriodora subspecies variegata.</title>
        <authorList>
            <person name="Barry K."/>
            <person name="Hundley H."/>
            <person name="Shu S."/>
            <person name="Jenkins J."/>
            <person name="Grimwood J."/>
            <person name="Baten A."/>
        </authorList>
    </citation>
    <scope>NUCLEOTIDE SEQUENCE</scope>
    <source>
        <strain evidence="1">CV2-018</strain>
    </source>
</reference>
<dbReference type="AlphaFoldDB" id="A0A8T0D0E5"/>
<protein>
    <submittedName>
        <fullName evidence="1">Uncharacterized protein</fullName>
    </submittedName>
</protein>
<organism evidence="1 2">
    <name type="scientific">Corymbia citriodora subsp. variegata</name>
    <dbReference type="NCBI Taxonomy" id="360336"/>
    <lineage>
        <taxon>Eukaryota</taxon>
        <taxon>Viridiplantae</taxon>
        <taxon>Streptophyta</taxon>
        <taxon>Embryophyta</taxon>
        <taxon>Tracheophyta</taxon>
        <taxon>Spermatophyta</taxon>
        <taxon>Magnoliopsida</taxon>
        <taxon>eudicotyledons</taxon>
        <taxon>Gunneridae</taxon>
        <taxon>Pentapetalae</taxon>
        <taxon>rosids</taxon>
        <taxon>malvids</taxon>
        <taxon>Myrtales</taxon>
        <taxon>Myrtaceae</taxon>
        <taxon>Myrtoideae</taxon>
        <taxon>Eucalypteae</taxon>
        <taxon>Corymbia</taxon>
    </lineage>
</organism>
<sequence>MGTKVEKPMPKRSSSACLLMARVLWNWGIQLLYIAEQKQSLQSGQGEPDFSIQASQGARFLIYPDSLS</sequence>
<evidence type="ECO:0000313" key="2">
    <source>
        <dbReference type="Proteomes" id="UP000806378"/>
    </source>
</evidence>
<proteinExistence type="predicted"/>
<accession>A0A8T0D0E5</accession>